<dbReference type="Proteomes" id="UP000216442">
    <property type="component" value="Unassembled WGS sequence"/>
</dbReference>
<reference evidence="3 4" key="1">
    <citation type="submission" date="2017-08" db="EMBL/GenBank/DDBJ databases">
        <title>Mesorhizobium wenxinae sp. nov., a novel rhizobial species isolated from root nodules of chickpea (Cicer arietinum L.).</title>
        <authorList>
            <person name="Zhang J."/>
        </authorList>
    </citation>
    <scope>NUCLEOTIDE SEQUENCE [LARGE SCALE GENOMIC DNA]</scope>
    <source>
        <strain evidence="3 4">SDW018</strain>
    </source>
</reference>
<evidence type="ECO:0000256" key="1">
    <source>
        <dbReference type="SAM" id="MobiDB-lite"/>
    </source>
</evidence>
<feature type="compositionally biased region" description="Basic and acidic residues" evidence="1">
    <location>
        <begin position="1"/>
        <end position="12"/>
    </location>
</feature>
<dbReference type="NCBIfam" id="TIGR02588">
    <property type="entry name" value="TIGR02588 family protein"/>
    <property type="match status" value="1"/>
</dbReference>
<keyword evidence="2" id="KW-0472">Membrane</keyword>
<dbReference type="RefSeq" id="WP_095492515.1">
    <property type="nucleotide sequence ID" value="NZ_NPKJ01000037.1"/>
</dbReference>
<organism evidence="3 4">
    <name type="scientific">Mesorhizobium temperatum</name>
    <dbReference type="NCBI Taxonomy" id="241416"/>
    <lineage>
        <taxon>Bacteria</taxon>
        <taxon>Pseudomonadati</taxon>
        <taxon>Pseudomonadota</taxon>
        <taxon>Alphaproteobacteria</taxon>
        <taxon>Hyphomicrobiales</taxon>
        <taxon>Phyllobacteriaceae</taxon>
        <taxon>Mesorhizobium</taxon>
    </lineage>
</organism>
<feature type="region of interest" description="Disordered" evidence="1">
    <location>
        <begin position="1"/>
        <end position="24"/>
    </location>
</feature>
<dbReference type="AlphaFoldDB" id="A0A271LPH6"/>
<name>A0A271LPH6_9HYPH</name>
<gene>
    <name evidence="3" type="ORF">CIT26_10505</name>
</gene>
<comment type="caution">
    <text evidence="3">The sequence shown here is derived from an EMBL/GenBank/DDBJ whole genome shotgun (WGS) entry which is preliminary data.</text>
</comment>
<feature type="compositionally biased region" description="Polar residues" evidence="1">
    <location>
        <begin position="13"/>
        <end position="24"/>
    </location>
</feature>
<evidence type="ECO:0000313" key="3">
    <source>
        <dbReference type="EMBL" id="PAQ09989.1"/>
    </source>
</evidence>
<accession>A0A271LPH6</accession>
<evidence type="ECO:0000313" key="4">
    <source>
        <dbReference type="Proteomes" id="UP000216442"/>
    </source>
</evidence>
<sequence length="148" mass="15747">MTKNSAKGDKQQKQQSDNKGITRKPGTSVTEWIVAGISSVALLAVLSYLVLDGLSGRNGTAQIVVLPLEVAATEGGYVVEFAAANRAGQSVAAVEIKGELRSGDEVVEESSATLDYIPQKSQRKGALIFRRNPEAHDLRLFASGYSEP</sequence>
<dbReference type="EMBL" id="NPKJ01000037">
    <property type="protein sequence ID" value="PAQ09989.1"/>
    <property type="molecule type" value="Genomic_DNA"/>
</dbReference>
<keyword evidence="2" id="KW-1133">Transmembrane helix</keyword>
<proteinExistence type="predicted"/>
<dbReference type="InterPro" id="IPR013417">
    <property type="entry name" value="CHP02588"/>
</dbReference>
<protein>
    <submittedName>
        <fullName evidence="3">TIGR02588 family protein</fullName>
    </submittedName>
</protein>
<keyword evidence="4" id="KW-1185">Reference proteome</keyword>
<dbReference type="OrthoDB" id="1445569at2"/>
<feature type="transmembrane region" description="Helical" evidence="2">
    <location>
        <begin position="32"/>
        <end position="51"/>
    </location>
</feature>
<evidence type="ECO:0000256" key="2">
    <source>
        <dbReference type="SAM" id="Phobius"/>
    </source>
</evidence>
<keyword evidence="2" id="KW-0812">Transmembrane</keyword>